<dbReference type="STRING" id="1255658.FM114_11175"/>
<dbReference type="AlphaFoldDB" id="A0A1R4K3L8"/>
<dbReference type="SUPFAM" id="SSF144091">
    <property type="entry name" value="Rhomboid-like"/>
    <property type="match status" value="1"/>
</dbReference>
<feature type="transmembrane region" description="Helical" evidence="6">
    <location>
        <begin position="21"/>
        <end position="39"/>
    </location>
</feature>
<feature type="transmembrane region" description="Helical" evidence="6">
    <location>
        <begin position="158"/>
        <end position="178"/>
    </location>
</feature>
<dbReference type="Gene3D" id="1.20.1540.10">
    <property type="entry name" value="Rhomboid-like"/>
    <property type="match status" value="1"/>
</dbReference>
<feature type="transmembrane region" description="Helical" evidence="6">
    <location>
        <begin position="184"/>
        <end position="202"/>
    </location>
</feature>
<keyword evidence="7" id="KW-0645">Protease</keyword>
<dbReference type="GO" id="GO:0016020">
    <property type="term" value="C:membrane"/>
    <property type="evidence" value="ECO:0007669"/>
    <property type="project" value="UniProtKB-SubCell"/>
</dbReference>
<sequence>MSGYFSKGNDLRDHWFKAGRTEVGTTLLVVGAVLISWIVDVLVTMSTGGTGLAELFMFTPHQVLNGEVWRVVSWPLANQISIWDVLNLFFFYIFGTELEVQIGKARMARLLVGIWAALTVAATIVGLGLNSWAALAGIGMVQFIVLLLWIAEYPRRPFFFGIPAWLIGAVLVGVQALQMLAGRNVFGLLEMALAFVLVALIARRLGLLRDYDWIPRLASASRPAKPGRPTRAAKEQAKRQASRAKDDARLDELLDLISEKGMESLSAAQHRELMKLRNRR</sequence>
<gene>
    <name evidence="7" type="ORF">FM114_11175</name>
</gene>
<dbReference type="GO" id="GO:0006508">
    <property type="term" value="P:proteolysis"/>
    <property type="evidence" value="ECO:0007669"/>
    <property type="project" value="UniProtKB-KW"/>
</dbReference>
<feature type="region of interest" description="Disordered" evidence="5">
    <location>
        <begin position="221"/>
        <end position="246"/>
    </location>
</feature>
<feature type="compositionally biased region" description="Basic and acidic residues" evidence="5">
    <location>
        <begin position="232"/>
        <end position="246"/>
    </location>
</feature>
<feature type="transmembrane region" description="Helical" evidence="6">
    <location>
        <begin position="76"/>
        <end position="95"/>
    </location>
</feature>
<proteinExistence type="predicted"/>
<keyword evidence="4 6" id="KW-0472">Membrane</keyword>
<evidence type="ECO:0000256" key="4">
    <source>
        <dbReference type="ARBA" id="ARBA00023136"/>
    </source>
</evidence>
<organism evidence="7 8">
    <name type="scientific">Luteococcus japonicus LSP_Lj1</name>
    <dbReference type="NCBI Taxonomy" id="1255658"/>
    <lineage>
        <taxon>Bacteria</taxon>
        <taxon>Bacillati</taxon>
        <taxon>Actinomycetota</taxon>
        <taxon>Actinomycetes</taxon>
        <taxon>Propionibacteriales</taxon>
        <taxon>Propionibacteriaceae</taxon>
        <taxon>Luteococcus</taxon>
    </lineage>
</organism>
<dbReference type="RefSeq" id="WP_123574818.1">
    <property type="nucleotide sequence ID" value="NZ_FUKQ01000044.1"/>
</dbReference>
<evidence type="ECO:0000256" key="6">
    <source>
        <dbReference type="SAM" id="Phobius"/>
    </source>
</evidence>
<evidence type="ECO:0000313" key="8">
    <source>
        <dbReference type="Proteomes" id="UP000188342"/>
    </source>
</evidence>
<dbReference type="InterPro" id="IPR035952">
    <property type="entry name" value="Rhomboid-like_sf"/>
</dbReference>
<evidence type="ECO:0000256" key="3">
    <source>
        <dbReference type="ARBA" id="ARBA00022989"/>
    </source>
</evidence>
<name>A0A1R4K3L8_9ACTN</name>
<comment type="subcellular location">
    <subcellularLocation>
        <location evidence="1">Membrane</location>
        <topology evidence="1">Multi-pass membrane protein</topology>
    </subcellularLocation>
</comment>
<accession>A0A1R4K3L8</accession>
<dbReference type="EMBL" id="FUKQ01000044">
    <property type="protein sequence ID" value="SJN38859.1"/>
    <property type="molecule type" value="Genomic_DNA"/>
</dbReference>
<evidence type="ECO:0000256" key="1">
    <source>
        <dbReference type="ARBA" id="ARBA00004141"/>
    </source>
</evidence>
<keyword evidence="7" id="KW-0378">Hydrolase</keyword>
<protein>
    <submittedName>
        <fullName evidence="7">Rhomboid family serine protease</fullName>
    </submittedName>
</protein>
<keyword evidence="2 6" id="KW-0812">Transmembrane</keyword>
<reference evidence="7 8" key="1">
    <citation type="submission" date="2017-02" db="EMBL/GenBank/DDBJ databases">
        <authorList>
            <person name="Peterson S.W."/>
        </authorList>
    </citation>
    <scope>NUCLEOTIDE SEQUENCE [LARGE SCALE GENOMIC DNA]</scope>
    <source>
        <strain evidence="7 8">LSP_Lj1</strain>
    </source>
</reference>
<evidence type="ECO:0000256" key="2">
    <source>
        <dbReference type="ARBA" id="ARBA00022692"/>
    </source>
</evidence>
<feature type="transmembrane region" description="Helical" evidence="6">
    <location>
        <begin position="132"/>
        <end position="151"/>
    </location>
</feature>
<dbReference type="OrthoDB" id="5242776at2"/>
<evidence type="ECO:0000256" key="5">
    <source>
        <dbReference type="SAM" id="MobiDB-lite"/>
    </source>
</evidence>
<keyword evidence="8" id="KW-1185">Reference proteome</keyword>
<keyword evidence="3 6" id="KW-1133">Transmembrane helix</keyword>
<feature type="transmembrane region" description="Helical" evidence="6">
    <location>
        <begin position="107"/>
        <end position="126"/>
    </location>
</feature>
<dbReference type="GO" id="GO:0008233">
    <property type="term" value="F:peptidase activity"/>
    <property type="evidence" value="ECO:0007669"/>
    <property type="project" value="UniProtKB-KW"/>
</dbReference>
<evidence type="ECO:0000313" key="7">
    <source>
        <dbReference type="EMBL" id="SJN38859.1"/>
    </source>
</evidence>
<dbReference type="Proteomes" id="UP000188342">
    <property type="component" value="Unassembled WGS sequence"/>
</dbReference>